<name>A0ACC2J3P8_9PEZI</name>
<accession>A0ACC2J3P8</accession>
<organism evidence="1 2">
    <name type="scientific">Lasiodiplodia mahajangana</name>
    <dbReference type="NCBI Taxonomy" id="1108764"/>
    <lineage>
        <taxon>Eukaryota</taxon>
        <taxon>Fungi</taxon>
        <taxon>Dikarya</taxon>
        <taxon>Ascomycota</taxon>
        <taxon>Pezizomycotina</taxon>
        <taxon>Dothideomycetes</taxon>
        <taxon>Dothideomycetes incertae sedis</taxon>
        <taxon>Botryosphaeriales</taxon>
        <taxon>Botryosphaeriaceae</taxon>
        <taxon>Lasiodiplodia</taxon>
    </lineage>
</organism>
<dbReference type="EMBL" id="JAPUUL010003669">
    <property type="protein sequence ID" value="KAJ8122026.1"/>
    <property type="molecule type" value="Genomic_DNA"/>
</dbReference>
<gene>
    <name evidence="1" type="ORF">O1611_g9947</name>
</gene>
<evidence type="ECO:0000313" key="1">
    <source>
        <dbReference type="EMBL" id="KAJ8122026.1"/>
    </source>
</evidence>
<dbReference type="Proteomes" id="UP001153332">
    <property type="component" value="Unassembled WGS sequence"/>
</dbReference>
<sequence length="317" mass="34922">MDGKHVIASPTHHPDLFWALSGGGAGNYAVILSLTTKAHADGPIAGGTLTFQNTNDDAFWAGVSAWLKHQVVLDAVPGFSSLWGMTKDVFRITYITLPGGKEADINTAMSPFLKELQAANITPTYATGESAGFYEHFQRWQTDLYITNSSQGSWLIPASAVQNKSLPKLVKVFRDVVNDLTVFGEIAGVSNNFSYQRVGSKPGANSVLPAWRNAIFTVNLVAAFEASAPNTELARIQGLVNQWQNKLRDVAPNSGGYINEATFDDTTWKGDYFGKNYNRLLAIKRKYDPEYTLWSNAAVGSDEYWTMRNDGRLCRKH</sequence>
<keyword evidence="2" id="KW-1185">Reference proteome</keyword>
<evidence type="ECO:0000313" key="2">
    <source>
        <dbReference type="Proteomes" id="UP001153332"/>
    </source>
</evidence>
<reference evidence="1" key="1">
    <citation type="submission" date="2022-12" db="EMBL/GenBank/DDBJ databases">
        <title>Genome Sequence of Lasiodiplodia mahajangana.</title>
        <authorList>
            <person name="Buettner E."/>
        </authorList>
    </citation>
    <scope>NUCLEOTIDE SEQUENCE</scope>
    <source>
        <strain evidence="1">VT137</strain>
    </source>
</reference>
<comment type="caution">
    <text evidence="1">The sequence shown here is derived from an EMBL/GenBank/DDBJ whole genome shotgun (WGS) entry which is preliminary data.</text>
</comment>
<protein>
    <submittedName>
        <fullName evidence="1">Uncharacterized protein</fullName>
    </submittedName>
</protein>
<proteinExistence type="predicted"/>